<dbReference type="AlphaFoldDB" id="A0A915I247"/>
<organism evidence="1 2">
    <name type="scientific">Romanomermis culicivorax</name>
    <name type="common">Nematode worm</name>
    <dbReference type="NCBI Taxonomy" id="13658"/>
    <lineage>
        <taxon>Eukaryota</taxon>
        <taxon>Metazoa</taxon>
        <taxon>Ecdysozoa</taxon>
        <taxon>Nematoda</taxon>
        <taxon>Enoplea</taxon>
        <taxon>Dorylaimia</taxon>
        <taxon>Mermithida</taxon>
        <taxon>Mermithoidea</taxon>
        <taxon>Mermithidae</taxon>
        <taxon>Romanomermis</taxon>
    </lineage>
</organism>
<evidence type="ECO:0000313" key="2">
    <source>
        <dbReference type="WBParaSite" id="nRc.2.0.1.t07900-RA"/>
    </source>
</evidence>
<keyword evidence="1" id="KW-1185">Reference proteome</keyword>
<reference evidence="2" key="1">
    <citation type="submission" date="2022-11" db="UniProtKB">
        <authorList>
            <consortium name="WormBaseParasite"/>
        </authorList>
    </citation>
    <scope>IDENTIFICATION</scope>
</reference>
<sequence>MKNNNNSVPTENNHFTRQSGHIYITIIDQLYLVLTVWEAMSPAVKQDLKDGKGILYPQQIFLII</sequence>
<evidence type="ECO:0000313" key="1">
    <source>
        <dbReference type="Proteomes" id="UP000887565"/>
    </source>
</evidence>
<protein>
    <submittedName>
        <fullName evidence="2">Transposase</fullName>
    </submittedName>
</protein>
<proteinExistence type="predicted"/>
<name>A0A915I247_ROMCU</name>
<accession>A0A915I247</accession>
<dbReference type="WBParaSite" id="nRc.2.0.1.t07900-RA">
    <property type="protein sequence ID" value="nRc.2.0.1.t07900-RA"/>
    <property type="gene ID" value="nRc.2.0.1.g07900"/>
</dbReference>
<dbReference type="Proteomes" id="UP000887565">
    <property type="component" value="Unplaced"/>
</dbReference>